<dbReference type="Pfam" id="PF01381">
    <property type="entry name" value="HTH_3"/>
    <property type="match status" value="1"/>
</dbReference>
<dbReference type="GO" id="GO:0003677">
    <property type="term" value="F:DNA binding"/>
    <property type="evidence" value="ECO:0007669"/>
    <property type="project" value="InterPro"/>
</dbReference>
<dbReference type="PROSITE" id="PS50943">
    <property type="entry name" value="HTH_CROC1"/>
    <property type="match status" value="1"/>
</dbReference>
<evidence type="ECO:0000259" key="1">
    <source>
        <dbReference type="PROSITE" id="PS50943"/>
    </source>
</evidence>
<reference evidence="2 3" key="1">
    <citation type="submission" date="2019-04" db="EMBL/GenBank/DDBJ databases">
        <title>Chitiniphilus eburnea sp. nov., a novel chitinolytic bacterium isolated from aquaculture sludge.</title>
        <authorList>
            <person name="Sheng M."/>
        </authorList>
    </citation>
    <scope>NUCLEOTIDE SEQUENCE [LARGE SCALE GENOMIC DNA]</scope>
    <source>
        <strain evidence="2 3">HX-2-15</strain>
    </source>
</reference>
<dbReference type="SUPFAM" id="SSF47413">
    <property type="entry name" value="lambda repressor-like DNA-binding domains"/>
    <property type="match status" value="1"/>
</dbReference>
<dbReference type="OrthoDB" id="9803379at2"/>
<evidence type="ECO:0000313" key="3">
    <source>
        <dbReference type="Proteomes" id="UP000310016"/>
    </source>
</evidence>
<protein>
    <submittedName>
        <fullName evidence="2">Helix-turn-helix transcriptional regulator</fullName>
    </submittedName>
</protein>
<dbReference type="RefSeq" id="WP_136772752.1">
    <property type="nucleotide sequence ID" value="NZ_SUMF01000006.1"/>
</dbReference>
<proteinExistence type="predicted"/>
<gene>
    <name evidence="2" type="ORF">FAZ21_08045</name>
</gene>
<evidence type="ECO:0000313" key="2">
    <source>
        <dbReference type="EMBL" id="TJZ74228.1"/>
    </source>
</evidence>
<keyword evidence="3" id="KW-1185">Reference proteome</keyword>
<sequence>MKSIHDPRYRQFIEQLIALRESRGTTQTQLADLLDKPQSYVAKVENLDRRLDVVELADWLHALNTPPHQFMTQLAWWQV</sequence>
<accession>A0A4V5MQW9</accession>
<organism evidence="2 3">
    <name type="scientific">Chitiniphilus eburneus</name>
    <dbReference type="NCBI Taxonomy" id="2571148"/>
    <lineage>
        <taxon>Bacteria</taxon>
        <taxon>Pseudomonadati</taxon>
        <taxon>Pseudomonadota</taxon>
        <taxon>Betaproteobacteria</taxon>
        <taxon>Neisseriales</taxon>
        <taxon>Chitinibacteraceae</taxon>
        <taxon>Chitiniphilus</taxon>
    </lineage>
</organism>
<dbReference type="Proteomes" id="UP000310016">
    <property type="component" value="Unassembled WGS sequence"/>
</dbReference>
<dbReference type="AlphaFoldDB" id="A0A4V5MQW9"/>
<comment type="caution">
    <text evidence="2">The sequence shown here is derived from an EMBL/GenBank/DDBJ whole genome shotgun (WGS) entry which is preliminary data.</text>
</comment>
<dbReference type="InterPro" id="IPR010982">
    <property type="entry name" value="Lambda_DNA-bd_dom_sf"/>
</dbReference>
<feature type="domain" description="HTH cro/C1-type" evidence="1">
    <location>
        <begin position="16"/>
        <end position="70"/>
    </location>
</feature>
<name>A0A4V5MQW9_9NEIS</name>
<dbReference type="EMBL" id="SUMF01000006">
    <property type="protein sequence ID" value="TJZ74228.1"/>
    <property type="molecule type" value="Genomic_DNA"/>
</dbReference>
<dbReference type="SMART" id="SM00530">
    <property type="entry name" value="HTH_XRE"/>
    <property type="match status" value="1"/>
</dbReference>
<dbReference type="CDD" id="cd00093">
    <property type="entry name" value="HTH_XRE"/>
    <property type="match status" value="1"/>
</dbReference>
<dbReference type="Gene3D" id="1.10.260.40">
    <property type="entry name" value="lambda repressor-like DNA-binding domains"/>
    <property type="match status" value="1"/>
</dbReference>
<dbReference type="InterPro" id="IPR001387">
    <property type="entry name" value="Cro/C1-type_HTH"/>
</dbReference>